<proteinExistence type="inferred from homology"/>
<accession>A0ABT2RQU0</accession>
<dbReference type="EMBL" id="JAOQJU010000026">
    <property type="protein sequence ID" value="MCU6687783.1"/>
    <property type="molecule type" value="Genomic_DNA"/>
</dbReference>
<evidence type="ECO:0000313" key="11">
    <source>
        <dbReference type="EMBL" id="MCU6687783.1"/>
    </source>
</evidence>
<dbReference type="InterPro" id="IPR023546">
    <property type="entry name" value="MGMT"/>
</dbReference>
<comment type="catalytic activity">
    <reaction evidence="7 8">
        <text>a 6-O-methyl-2'-deoxyguanosine in DNA + L-cysteinyl-[protein] = S-methyl-L-cysteinyl-[protein] + a 2'-deoxyguanosine in DNA</text>
        <dbReference type="Rhea" id="RHEA:24000"/>
        <dbReference type="Rhea" id="RHEA-COMP:10131"/>
        <dbReference type="Rhea" id="RHEA-COMP:10132"/>
        <dbReference type="Rhea" id="RHEA-COMP:11367"/>
        <dbReference type="Rhea" id="RHEA-COMP:11368"/>
        <dbReference type="ChEBI" id="CHEBI:29950"/>
        <dbReference type="ChEBI" id="CHEBI:82612"/>
        <dbReference type="ChEBI" id="CHEBI:85445"/>
        <dbReference type="ChEBI" id="CHEBI:85448"/>
        <dbReference type="EC" id="2.1.1.63"/>
    </reaction>
</comment>
<name>A0ABT2RQU0_9FIRM</name>
<dbReference type="Proteomes" id="UP001652431">
    <property type="component" value="Unassembled WGS sequence"/>
</dbReference>
<keyword evidence="6 8" id="KW-0234">DNA repair</keyword>
<reference evidence="11 12" key="1">
    <citation type="journal article" date="2021" name="ISME Commun">
        <title>Automated analysis of genomic sequences facilitates high-throughput and comprehensive description of bacteria.</title>
        <authorList>
            <person name="Hitch T.C.A."/>
        </authorList>
    </citation>
    <scope>NUCLEOTIDE SEQUENCE [LARGE SCALE GENOMIC DNA]</scope>
    <source>
        <strain evidence="11 12">Sanger_03</strain>
    </source>
</reference>
<dbReference type="InterPro" id="IPR014048">
    <property type="entry name" value="MethylDNA_cys_MeTrfase_DNA-bd"/>
</dbReference>
<dbReference type="InterPro" id="IPR008332">
    <property type="entry name" value="MethylG_MeTrfase_N"/>
</dbReference>
<comment type="caution">
    <text evidence="11">The sequence shown here is derived from an EMBL/GenBank/DDBJ whole genome shotgun (WGS) entry which is preliminary data.</text>
</comment>
<dbReference type="RefSeq" id="WP_158371613.1">
    <property type="nucleotide sequence ID" value="NZ_JAOQJU010000026.1"/>
</dbReference>
<evidence type="ECO:0000256" key="8">
    <source>
        <dbReference type="HAMAP-Rule" id="MF_00772"/>
    </source>
</evidence>
<dbReference type="InterPro" id="IPR036631">
    <property type="entry name" value="MGMT_N_sf"/>
</dbReference>
<keyword evidence="12" id="KW-1185">Reference proteome</keyword>
<evidence type="ECO:0000256" key="4">
    <source>
        <dbReference type="ARBA" id="ARBA00022679"/>
    </source>
</evidence>
<dbReference type="Pfam" id="PF01035">
    <property type="entry name" value="DNA_binding_1"/>
    <property type="match status" value="1"/>
</dbReference>
<keyword evidence="4 8" id="KW-0808">Transferase</keyword>
<dbReference type="Gene3D" id="1.10.10.10">
    <property type="entry name" value="Winged helix-like DNA-binding domain superfamily/Winged helix DNA-binding domain"/>
    <property type="match status" value="1"/>
</dbReference>
<comment type="catalytic activity">
    <reaction evidence="1 8">
        <text>a 4-O-methyl-thymidine in DNA + L-cysteinyl-[protein] = a thymidine in DNA + S-methyl-L-cysteinyl-[protein]</text>
        <dbReference type="Rhea" id="RHEA:53428"/>
        <dbReference type="Rhea" id="RHEA-COMP:10131"/>
        <dbReference type="Rhea" id="RHEA-COMP:10132"/>
        <dbReference type="Rhea" id="RHEA-COMP:13555"/>
        <dbReference type="Rhea" id="RHEA-COMP:13556"/>
        <dbReference type="ChEBI" id="CHEBI:29950"/>
        <dbReference type="ChEBI" id="CHEBI:82612"/>
        <dbReference type="ChEBI" id="CHEBI:137386"/>
        <dbReference type="ChEBI" id="CHEBI:137387"/>
        <dbReference type="EC" id="2.1.1.63"/>
    </reaction>
</comment>
<dbReference type="SUPFAM" id="SSF53155">
    <property type="entry name" value="Methylated DNA-protein cysteine methyltransferase domain"/>
    <property type="match status" value="1"/>
</dbReference>
<dbReference type="NCBIfam" id="TIGR00589">
    <property type="entry name" value="ogt"/>
    <property type="match status" value="1"/>
</dbReference>
<evidence type="ECO:0000256" key="3">
    <source>
        <dbReference type="ARBA" id="ARBA00022603"/>
    </source>
</evidence>
<feature type="active site" description="Nucleophile; methyl group acceptor" evidence="8">
    <location>
        <position position="136"/>
    </location>
</feature>
<dbReference type="InterPro" id="IPR036217">
    <property type="entry name" value="MethylDNA_cys_MeTrfase_DNAb"/>
</dbReference>
<protein>
    <recommendedName>
        <fullName evidence="8">Methylated-DNA--protein-cysteine methyltransferase</fullName>
        <ecNumber evidence="8">2.1.1.63</ecNumber>
    </recommendedName>
    <alternativeName>
        <fullName evidence="8">6-O-methylguanine-DNA methyltransferase</fullName>
        <shortName evidence="8">MGMT</shortName>
    </alternativeName>
    <alternativeName>
        <fullName evidence="8">O-6-methylguanine-DNA-alkyltransferase</fullName>
    </alternativeName>
</protein>
<dbReference type="SUPFAM" id="SSF46767">
    <property type="entry name" value="Methylated DNA-protein cysteine methyltransferase, C-terminal domain"/>
    <property type="match status" value="1"/>
</dbReference>
<evidence type="ECO:0000256" key="5">
    <source>
        <dbReference type="ARBA" id="ARBA00022763"/>
    </source>
</evidence>
<feature type="domain" description="Methylated-DNA-[protein]-cysteine S-methyltransferase DNA binding" evidence="9">
    <location>
        <begin position="80"/>
        <end position="165"/>
    </location>
</feature>
<comment type="function">
    <text evidence="8">Involved in the cellular defense against the biological effects of O6-methylguanine (O6-MeG) and O4-methylthymine (O4-MeT) in DNA. Repairs the methylated nucleobase in DNA by stoichiometrically transferring the methyl group to a cysteine residue in the enzyme. This is a suicide reaction: the enzyme is irreversibly inactivated.</text>
</comment>
<evidence type="ECO:0000256" key="7">
    <source>
        <dbReference type="ARBA" id="ARBA00049348"/>
    </source>
</evidence>
<dbReference type="Gene3D" id="3.30.160.70">
    <property type="entry name" value="Methylated DNA-protein cysteine methyltransferase domain"/>
    <property type="match status" value="1"/>
</dbReference>
<evidence type="ECO:0000256" key="6">
    <source>
        <dbReference type="ARBA" id="ARBA00023204"/>
    </source>
</evidence>
<dbReference type="PANTHER" id="PTHR10815">
    <property type="entry name" value="METHYLATED-DNA--PROTEIN-CYSTEINE METHYLTRANSFERASE"/>
    <property type="match status" value="1"/>
</dbReference>
<dbReference type="PROSITE" id="PS00374">
    <property type="entry name" value="MGMT"/>
    <property type="match status" value="1"/>
</dbReference>
<comment type="miscellaneous">
    <text evidence="8">This enzyme catalyzes only one turnover and therefore is not strictly catalytic. According to one definition, an enzyme is a biocatalyst that acts repeatedly and over many reaction cycles.</text>
</comment>
<dbReference type="CDD" id="cd06445">
    <property type="entry name" value="ATase"/>
    <property type="match status" value="1"/>
</dbReference>
<dbReference type="InterPro" id="IPR036388">
    <property type="entry name" value="WH-like_DNA-bd_sf"/>
</dbReference>
<comment type="similarity">
    <text evidence="8">Belongs to the MGMT family.</text>
</comment>
<evidence type="ECO:0000256" key="1">
    <source>
        <dbReference type="ARBA" id="ARBA00001286"/>
    </source>
</evidence>
<keyword evidence="2 8" id="KW-0963">Cytoplasm</keyword>
<evidence type="ECO:0000313" key="12">
    <source>
        <dbReference type="Proteomes" id="UP001652431"/>
    </source>
</evidence>
<keyword evidence="5 8" id="KW-0227">DNA damage</keyword>
<feature type="domain" description="Methylguanine DNA methyltransferase ribonuclease-like" evidence="10">
    <location>
        <begin position="3"/>
        <end position="76"/>
    </location>
</feature>
<evidence type="ECO:0000256" key="2">
    <source>
        <dbReference type="ARBA" id="ARBA00022490"/>
    </source>
</evidence>
<gene>
    <name evidence="11" type="ORF">OCV99_14840</name>
</gene>
<comment type="subcellular location">
    <subcellularLocation>
        <location evidence="8">Cytoplasm</location>
    </subcellularLocation>
</comment>
<evidence type="ECO:0000259" key="9">
    <source>
        <dbReference type="Pfam" id="PF01035"/>
    </source>
</evidence>
<dbReference type="Pfam" id="PF02870">
    <property type="entry name" value="Methyltransf_1N"/>
    <property type="match status" value="1"/>
</dbReference>
<dbReference type="HAMAP" id="MF_00772">
    <property type="entry name" value="OGT"/>
    <property type="match status" value="1"/>
</dbReference>
<dbReference type="InterPro" id="IPR001497">
    <property type="entry name" value="MethylDNA_cys_MeTrfase_AS"/>
</dbReference>
<sequence length="178" mass="19860">MYYQEVYDSPVGKMIMVSDGEHLNGLWIEGQSGFTDAVKEGMQPKEELSVFIMTKEWLDRYFAGDKPKISELPLQLSGTEFRKEVWKLLCEIPYGETTTYGEIAKKMAKKRNKAKMSAQAVGNAVGHNPVSIIVPCHRVIGSDGGMTGYGGGIAKKVWLLNHEGVSVEEKRCVGMKRR</sequence>
<organism evidence="11 12">
    <name type="scientific">Dorea acetigenes</name>
    <dbReference type="NCBI Taxonomy" id="2981787"/>
    <lineage>
        <taxon>Bacteria</taxon>
        <taxon>Bacillati</taxon>
        <taxon>Bacillota</taxon>
        <taxon>Clostridia</taxon>
        <taxon>Lachnospirales</taxon>
        <taxon>Lachnospiraceae</taxon>
        <taxon>Dorea</taxon>
    </lineage>
</organism>
<dbReference type="PANTHER" id="PTHR10815:SF5">
    <property type="entry name" value="METHYLATED-DNA--PROTEIN-CYSTEINE METHYLTRANSFERASE"/>
    <property type="match status" value="1"/>
</dbReference>
<keyword evidence="3 8" id="KW-0489">Methyltransferase</keyword>
<evidence type="ECO:0000259" key="10">
    <source>
        <dbReference type="Pfam" id="PF02870"/>
    </source>
</evidence>
<dbReference type="EC" id="2.1.1.63" evidence="8"/>